<proteinExistence type="predicted"/>
<accession>A0A9J5Y4J1</accession>
<dbReference type="Proteomes" id="UP000824120">
    <property type="component" value="Chromosome 7"/>
</dbReference>
<evidence type="ECO:0000313" key="1">
    <source>
        <dbReference type="EMBL" id="KAG5595117.1"/>
    </source>
</evidence>
<evidence type="ECO:0000313" key="2">
    <source>
        <dbReference type="Proteomes" id="UP000824120"/>
    </source>
</evidence>
<comment type="caution">
    <text evidence="1">The sequence shown here is derived from an EMBL/GenBank/DDBJ whole genome shotgun (WGS) entry which is preliminary data.</text>
</comment>
<keyword evidence="2" id="KW-1185">Reference proteome</keyword>
<gene>
    <name evidence="1" type="ORF">H5410_036349</name>
</gene>
<sequence length="80" mass="9604">MNFTTSSSQQMQTIDRLVLQKEDMQTNGTLPPSTDQNKFENVDMNDHVLGWMNELWNKWKGYMHVKYILNMLFTLNWYVL</sequence>
<dbReference type="EMBL" id="JACXVP010000007">
    <property type="protein sequence ID" value="KAG5595117.1"/>
    <property type="molecule type" value="Genomic_DNA"/>
</dbReference>
<protein>
    <submittedName>
        <fullName evidence="1">Uncharacterized protein</fullName>
    </submittedName>
</protein>
<name>A0A9J5Y4J1_SOLCO</name>
<dbReference type="AlphaFoldDB" id="A0A9J5Y4J1"/>
<organism evidence="1 2">
    <name type="scientific">Solanum commersonii</name>
    <name type="common">Commerson's wild potato</name>
    <name type="synonym">Commerson's nightshade</name>
    <dbReference type="NCBI Taxonomy" id="4109"/>
    <lineage>
        <taxon>Eukaryota</taxon>
        <taxon>Viridiplantae</taxon>
        <taxon>Streptophyta</taxon>
        <taxon>Embryophyta</taxon>
        <taxon>Tracheophyta</taxon>
        <taxon>Spermatophyta</taxon>
        <taxon>Magnoliopsida</taxon>
        <taxon>eudicotyledons</taxon>
        <taxon>Gunneridae</taxon>
        <taxon>Pentapetalae</taxon>
        <taxon>asterids</taxon>
        <taxon>lamiids</taxon>
        <taxon>Solanales</taxon>
        <taxon>Solanaceae</taxon>
        <taxon>Solanoideae</taxon>
        <taxon>Solaneae</taxon>
        <taxon>Solanum</taxon>
    </lineage>
</organism>
<reference evidence="1 2" key="1">
    <citation type="submission" date="2020-09" db="EMBL/GenBank/DDBJ databases">
        <title>De no assembly of potato wild relative species, Solanum commersonii.</title>
        <authorList>
            <person name="Cho K."/>
        </authorList>
    </citation>
    <scope>NUCLEOTIDE SEQUENCE [LARGE SCALE GENOMIC DNA]</scope>
    <source>
        <strain evidence="1">LZ3.2</strain>
        <tissue evidence="1">Leaf</tissue>
    </source>
</reference>
<dbReference type="OrthoDB" id="1302053at2759"/>